<dbReference type="Gene3D" id="2.130.10.10">
    <property type="entry name" value="YVTN repeat-like/Quinoprotein amine dehydrogenase"/>
    <property type="match status" value="1"/>
</dbReference>
<accession>A0A7R6PEE7</accession>
<dbReference type="PANTHER" id="PTHR34512:SF30">
    <property type="entry name" value="OUTER MEMBRANE PROTEIN ASSEMBLY FACTOR BAMB"/>
    <property type="match status" value="1"/>
</dbReference>
<dbReference type="RefSeq" id="WP_201348115.1">
    <property type="nucleotide sequence ID" value="NZ_AP014546.1"/>
</dbReference>
<keyword evidence="3 4" id="KW-0998">Cell outer membrane</keyword>
<gene>
    <name evidence="4" type="primary">bamB</name>
    <name evidence="6" type="ORF">NEJAP_3030</name>
</gene>
<name>A0A7R6PEE7_9GAMM</name>
<organism evidence="6 7">
    <name type="scientific">Neptunomonas japonica JAMM 1380</name>
    <dbReference type="NCBI Taxonomy" id="1441457"/>
    <lineage>
        <taxon>Bacteria</taxon>
        <taxon>Pseudomonadati</taxon>
        <taxon>Pseudomonadota</taxon>
        <taxon>Gammaproteobacteria</taxon>
        <taxon>Oceanospirillales</taxon>
        <taxon>Oceanospirillaceae</taxon>
        <taxon>Neptunomonas</taxon>
    </lineage>
</organism>
<dbReference type="InterPro" id="IPR011047">
    <property type="entry name" value="Quinoprotein_ADH-like_sf"/>
</dbReference>
<sequence>MFRRIAFVSLVSLALSGCGLWGGSDEVEPNKLVDFAAEKKVVVRWSADIGGDLGDKFHQLVPAISGDYIYASSAEGDISSFNVETGARQWFVDLDVPLLAGIGAGGDKLVVVTESAEVICLHAKTGAELWRKQLSAEVVAEPQLNKKLVVVQLINGKIVALDALEGSESWTYDSLAPRLTLRGTSSPLVASDVTLAGLDNGKFIALDNETGAVLWEQTISLAQGRSELERMTDIDGRPLLFENVVYIPGFQGNVVAINPFNAQTLWAKKMSSYHSLAAGFGNIYVSESGDHVQALDARSAASVWKQDQLENRQITAPAVIGNAVAVGDVEGYVHFISQIDGHFVARYDTGSRLVGDMKVKGDTLYALTDAGRLLALILN</sequence>
<feature type="domain" description="Pyrrolo-quinoline quinone repeat" evidence="5">
    <location>
        <begin position="75"/>
        <end position="306"/>
    </location>
</feature>
<dbReference type="Proteomes" id="UP000595332">
    <property type="component" value="Chromosome"/>
</dbReference>
<comment type="subunit">
    <text evidence="4">Part of the Bam complex.</text>
</comment>
<dbReference type="InterPro" id="IPR018391">
    <property type="entry name" value="PQQ_b-propeller_rpt"/>
</dbReference>
<evidence type="ECO:0000313" key="6">
    <source>
        <dbReference type="EMBL" id="BBB30969.1"/>
    </source>
</evidence>
<dbReference type="PANTHER" id="PTHR34512">
    <property type="entry name" value="CELL SURFACE PROTEIN"/>
    <property type="match status" value="1"/>
</dbReference>
<protein>
    <recommendedName>
        <fullName evidence="4">Outer membrane protein assembly factor BamB</fullName>
    </recommendedName>
</protein>
<keyword evidence="4" id="KW-0449">Lipoprotein</keyword>
<dbReference type="KEGG" id="njp:NEJAP_3030"/>
<dbReference type="SUPFAM" id="SSF50998">
    <property type="entry name" value="Quinoprotein alcohol dehydrogenase-like"/>
    <property type="match status" value="1"/>
</dbReference>
<dbReference type="GO" id="GO:0051205">
    <property type="term" value="P:protein insertion into membrane"/>
    <property type="evidence" value="ECO:0007669"/>
    <property type="project" value="UniProtKB-UniRule"/>
</dbReference>
<comment type="function">
    <text evidence="4">Part of the outer membrane protein assembly complex, which is involved in assembly and insertion of beta-barrel proteins into the outer membrane.</text>
</comment>
<dbReference type="GO" id="GO:0043165">
    <property type="term" value="P:Gram-negative-bacterium-type cell outer membrane assembly"/>
    <property type="evidence" value="ECO:0007669"/>
    <property type="project" value="UniProtKB-UniRule"/>
</dbReference>
<proteinExistence type="inferred from homology"/>
<evidence type="ECO:0000256" key="4">
    <source>
        <dbReference type="HAMAP-Rule" id="MF_00923"/>
    </source>
</evidence>
<dbReference type="EMBL" id="AP014546">
    <property type="protein sequence ID" value="BBB30969.1"/>
    <property type="molecule type" value="Genomic_DNA"/>
</dbReference>
<reference evidence="6 7" key="1">
    <citation type="journal article" date="2008" name="Int. J. Syst. Evol. Microbiol.">
        <title>Neptunomonas japonica sp. nov., an Osedax japonicus symbiont-like bacterium isolated from sediment adjacent to sperm whale carcasses off Kagoshima, Japan.</title>
        <authorList>
            <person name="Miyazaki M."/>
            <person name="Nogi Y."/>
            <person name="Fujiwara Y."/>
            <person name="Kawato M."/>
            <person name="Kubokawa K."/>
            <person name="Horikoshi K."/>
        </authorList>
    </citation>
    <scope>NUCLEOTIDE SEQUENCE [LARGE SCALE GENOMIC DNA]</scope>
    <source>
        <strain evidence="6 7">JAMM 1380</strain>
    </source>
</reference>
<dbReference type="PROSITE" id="PS51257">
    <property type="entry name" value="PROKAR_LIPOPROTEIN"/>
    <property type="match status" value="1"/>
</dbReference>
<dbReference type="Pfam" id="PF13360">
    <property type="entry name" value="PQQ_2"/>
    <property type="match status" value="1"/>
</dbReference>
<dbReference type="NCBIfam" id="TIGR03300">
    <property type="entry name" value="assembly_YfgL"/>
    <property type="match status" value="1"/>
</dbReference>
<dbReference type="SMART" id="SM00564">
    <property type="entry name" value="PQQ"/>
    <property type="match status" value="7"/>
</dbReference>
<evidence type="ECO:0000256" key="2">
    <source>
        <dbReference type="ARBA" id="ARBA00023136"/>
    </source>
</evidence>
<comment type="subcellular location">
    <subcellularLocation>
        <location evidence="4">Cell outer membrane</location>
        <topology evidence="4">Lipid-anchor</topology>
    </subcellularLocation>
</comment>
<dbReference type="InterPro" id="IPR015943">
    <property type="entry name" value="WD40/YVTN_repeat-like_dom_sf"/>
</dbReference>
<dbReference type="HAMAP" id="MF_00923">
    <property type="entry name" value="OM_assembly_BamB"/>
    <property type="match status" value="1"/>
</dbReference>
<keyword evidence="2 4" id="KW-0472">Membrane</keyword>
<evidence type="ECO:0000256" key="3">
    <source>
        <dbReference type="ARBA" id="ARBA00023237"/>
    </source>
</evidence>
<keyword evidence="7" id="KW-1185">Reference proteome</keyword>
<dbReference type="AlphaFoldDB" id="A0A7R6PEE7"/>
<keyword evidence="4" id="KW-0564">Palmitate</keyword>
<evidence type="ECO:0000256" key="1">
    <source>
        <dbReference type="ARBA" id="ARBA00022729"/>
    </source>
</evidence>
<keyword evidence="1 4" id="KW-0732">Signal</keyword>
<dbReference type="InterPro" id="IPR002372">
    <property type="entry name" value="PQQ_rpt_dom"/>
</dbReference>
<comment type="similarity">
    <text evidence="4">Belongs to the BamB family.</text>
</comment>
<evidence type="ECO:0000259" key="5">
    <source>
        <dbReference type="Pfam" id="PF13360"/>
    </source>
</evidence>
<evidence type="ECO:0000313" key="7">
    <source>
        <dbReference type="Proteomes" id="UP000595332"/>
    </source>
</evidence>
<dbReference type="InterPro" id="IPR017687">
    <property type="entry name" value="BamB"/>
</dbReference>
<dbReference type="GO" id="GO:0009279">
    <property type="term" value="C:cell outer membrane"/>
    <property type="evidence" value="ECO:0007669"/>
    <property type="project" value="UniProtKB-SubCell"/>
</dbReference>